<sequence length="737" mass="83328">MLGKKDDVTFRFDTTSLVEVQDENGDYLPLCADSFTPGLAEIICRRQQSSLVQNYQQIPLINITSLNVQCDSYKNCTKYLAFGCGSGVQLNCIKRTTPCPKGLYSFTSNKCIKIPKRIFTSYEKSEKFCSNQNLSLVSFYALDIKAQINSVIKVLKKINFTPNSDTKLLTSGIRQSNLWQWKNGVIYNGTIDKSSGRCLGLYVDNLITVDCNNDTFIPICELNLAQTCVTSDGYYEGILSKSKEGLQCLKWNKPGYGISINLFPEQKFWNHNFCRNPQGNREMPWCLVGANAFQECNVPICPVSKKVNDVKNNFIGCGEDEKKCGSADQCVLKEYFCDYENDCQNGFDEIDCPNFLKEFQIIGSYKLSDDVNEIWTHIPHVQGCAHQCIEASDYRCESFSYDERKRICLLSNATTNPAVIVQNIDSRYYRRTFADFSLSYQLEELTSTVIVEKNLISTGICADSLDDSMISILCEQFGFEQPLKTINVATHLFPKDSHIWNVECLRSSSCVFPTQKISETNLSLNYINDDCHSILRCSKCSKHTNFACRLSDVCIPISSVCNDVKDCSDGSDEEGCSSPKWRLVGANQSDIGRAQVFLHNSWSDICLDELNETQTNIFCNMMGKGSRSRILPTFTQLSTTTFRIVCNKNNCWPKGISECKLGSYPWVASLKFKNGYVQHCGATVISETHLITAAHCFEEDKEISDFIIIVGDWDSEVDEGTEQEFNISRLHFYPLYE</sequence>
<proteinExistence type="predicted"/>
<organism evidence="1 2">
    <name type="scientific">Panagrolaimus sp. PS1159</name>
    <dbReference type="NCBI Taxonomy" id="55785"/>
    <lineage>
        <taxon>Eukaryota</taxon>
        <taxon>Metazoa</taxon>
        <taxon>Ecdysozoa</taxon>
        <taxon>Nematoda</taxon>
        <taxon>Chromadorea</taxon>
        <taxon>Rhabditida</taxon>
        <taxon>Tylenchina</taxon>
        <taxon>Panagrolaimomorpha</taxon>
        <taxon>Panagrolaimoidea</taxon>
        <taxon>Panagrolaimidae</taxon>
        <taxon>Panagrolaimus</taxon>
    </lineage>
</organism>
<reference evidence="2" key="1">
    <citation type="submission" date="2022-11" db="UniProtKB">
        <authorList>
            <consortium name="WormBaseParasite"/>
        </authorList>
    </citation>
    <scope>IDENTIFICATION</scope>
</reference>
<dbReference type="WBParaSite" id="PS1159_v2.g11355.t2">
    <property type="protein sequence ID" value="PS1159_v2.g11355.t2"/>
    <property type="gene ID" value="PS1159_v2.g11355"/>
</dbReference>
<accession>A0AC35EWJ1</accession>
<dbReference type="Proteomes" id="UP000887580">
    <property type="component" value="Unplaced"/>
</dbReference>
<protein>
    <submittedName>
        <fullName evidence="2">Neurotrypsin</fullName>
    </submittedName>
</protein>
<evidence type="ECO:0000313" key="2">
    <source>
        <dbReference type="WBParaSite" id="PS1159_v2.g11355.t2"/>
    </source>
</evidence>
<name>A0AC35EWJ1_9BILA</name>
<evidence type="ECO:0000313" key="1">
    <source>
        <dbReference type="Proteomes" id="UP000887580"/>
    </source>
</evidence>